<dbReference type="GO" id="GO:0008483">
    <property type="term" value="F:transaminase activity"/>
    <property type="evidence" value="ECO:0007669"/>
    <property type="project" value="InterPro"/>
</dbReference>
<dbReference type="AlphaFoldDB" id="A0AAE0TTD3"/>
<dbReference type="InterPro" id="IPR005814">
    <property type="entry name" value="Aminotrans_3"/>
</dbReference>
<dbReference type="Proteomes" id="UP001274830">
    <property type="component" value="Unassembled WGS sequence"/>
</dbReference>
<proteinExistence type="inferred from homology"/>
<dbReference type="InterPro" id="IPR015421">
    <property type="entry name" value="PyrdxlP-dep_Trfase_major"/>
</dbReference>
<dbReference type="GO" id="GO:0005829">
    <property type="term" value="C:cytosol"/>
    <property type="evidence" value="ECO:0007669"/>
    <property type="project" value="TreeGrafter"/>
</dbReference>
<dbReference type="CDD" id="cd00610">
    <property type="entry name" value="OAT_like"/>
    <property type="match status" value="1"/>
</dbReference>
<dbReference type="Gene3D" id="3.40.640.10">
    <property type="entry name" value="Type I PLP-dependent aspartate aminotransferase-like (Major domain)"/>
    <property type="match status" value="1"/>
</dbReference>
<dbReference type="InterPro" id="IPR015422">
    <property type="entry name" value="PyrdxlP-dep_Trfase_small"/>
</dbReference>
<evidence type="ECO:0000313" key="4">
    <source>
        <dbReference type="EMBL" id="KAK3671394.1"/>
    </source>
</evidence>
<dbReference type="InterPro" id="IPR015424">
    <property type="entry name" value="PyrdxlP-dep_Trfase"/>
</dbReference>
<dbReference type="PANTHER" id="PTHR43094">
    <property type="entry name" value="AMINOTRANSFERASE"/>
    <property type="match status" value="1"/>
</dbReference>
<evidence type="ECO:0000256" key="3">
    <source>
        <dbReference type="RuleBase" id="RU003560"/>
    </source>
</evidence>
<evidence type="ECO:0000256" key="2">
    <source>
        <dbReference type="ARBA" id="ARBA00022898"/>
    </source>
</evidence>
<dbReference type="GO" id="GO:0030170">
    <property type="term" value="F:pyridoxal phosphate binding"/>
    <property type="evidence" value="ECO:0007669"/>
    <property type="project" value="InterPro"/>
</dbReference>
<keyword evidence="5" id="KW-1185">Reference proteome</keyword>
<keyword evidence="2 3" id="KW-0663">Pyridoxal phosphate</keyword>
<reference evidence="4" key="1">
    <citation type="submission" date="2023-07" db="EMBL/GenBank/DDBJ databases">
        <title>Black Yeasts Isolated from many extreme environments.</title>
        <authorList>
            <person name="Coleine C."/>
            <person name="Stajich J.E."/>
            <person name="Selbmann L."/>
        </authorList>
    </citation>
    <scope>NUCLEOTIDE SEQUENCE</scope>
    <source>
        <strain evidence="4">CCFEE 5485</strain>
    </source>
</reference>
<gene>
    <name evidence="4" type="ORF">LTR78_008672</name>
</gene>
<protein>
    <submittedName>
        <fullName evidence="4">Secondary metabolism biosynthetic enzyme</fullName>
    </submittedName>
</protein>
<dbReference type="Pfam" id="PF00202">
    <property type="entry name" value="Aminotran_3"/>
    <property type="match status" value="1"/>
</dbReference>
<accession>A0AAE0TTD3</accession>
<dbReference type="PANTHER" id="PTHR43094:SF1">
    <property type="entry name" value="AMINOTRANSFERASE CLASS-III"/>
    <property type="match status" value="1"/>
</dbReference>
<dbReference type="Gene3D" id="3.90.1150.10">
    <property type="entry name" value="Aspartate Aminotransferase, domain 1"/>
    <property type="match status" value="1"/>
</dbReference>
<organism evidence="4 5">
    <name type="scientific">Recurvomyces mirabilis</name>
    <dbReference type="NCBI Taxonomy" id="574656"/>
    <lineage>
        <taxon>Eukaryota</taxon>
        <taxon>Fungi</taxon>
        <taxon>Dikarya</taxon>
        <taxon>Ascomycota</taxon>
        <taxon>Pezizomycotina</taxon>
        <taxon>Dothideomycetes</taxon>
        <taxon>Dothideomycetidae</taxon>
        <taxon>Mycosphaerellales</taxon>
        <taxon>Teratosphaeriaceae</taxon>
        <taxon>Recurvomyces</taxon>
    </lineage>
</organism>
<sequence>MQTDTLASPDVCSAVPSPYRTATSALQAKVPEIFRAKGNYFHLTNGRTIFDAVGGAAVNNLGHGDERIADAICEQIATVDYCRSTLFTSKTTCDIADFLVKTTEGAMKRALFVSSGTEANEAMMKLCTLYFRSIGQPQRVRFIARKNSYHGSSVSTLTLGFHMRRRELFQGLLSLDGPNISHVSRAHAYRDLMPNESEHEYVARLAEELDNEFQRLGPDSVCAFVAEPIVGAGLGGAVAPKGYFEAMKQVCHKYGALLVMDEVMCGLGRTGTYHAWQHPDVGTAPDLQTVGKTLAGGYVPVASLLVGQTVARAMEERREFFIHGSTYEDHPVVEAAALRVQQIVRDEGLVENVQRQGAMLRELLQQRLGSHPCVGHIRGRGLMCGVEITQPWSKVPYCSDLRVTYRICEAGMDLPRDVAETLGFDGISMTPNQGCSDGLEGDVVVLTPAFNISTADVAAIVEALATSLEEVLGTAGEKIDAELAAGMQAQARL</sequence>
<comment type="caution">
    <text evidence="4">The sequence shown here is derived from an EMBL/GenBank/DDBJ whole genome shotgun (WGS) entry which is preliminary data.</text>
</comment>
<dbReference type="EMBL" id="JAUTXT010000043">
    <property type="protein sequence ID" value="KAK3671394.1"/>
    <property type="molecule type" value="Genomic_DNA"/>
</dbReference>
<dbReference type="SUPFAM" id="SSF53383">
    <property type="entry name" value="PLP-dependent transferases"/>
    <property type="match status" value="1"/>
</dbReference>
<comment type="similarity">
    <text evidence="1 3">Belongs to the class-III pyridoxal-phosphate-dependent aminotransferase family.</text>
</comment>
<evidence type="ECO:0000313" key="5">
    <source>
        <dbReference type="Proteomes" id="UP001274830"/>
    </source>
</evidence>
<evidence type="ECO:0000256" key="1">
    <source>
        <dbReference type="ARBA" id="ARBA00008954"/>
    </source>
</evidence>
<name>A0AAE0TTD3_9PEZI</name>